<dbReference type="OrthoDB" id="4349954at2759"/>
<evidence type="ECO:0000313" key="2">
    <source>
        <dbReference type="Proteomes" id="UP000193922"/>
    </source>
</evidence>
<name>A0A1Y1VSR6_9FUNG</name>
<dbReference type="Proteomes" id="UP000193922">
    <property type="component" value="Unassembled WGS sequence"/>
</dbReference>
<evidence type="ECO:0000313" key="1">
    <source>
        <dbReference type="EMBL" id="ORX64223.1"/>
    </source>
</evidence>
<organism evidence="1 2">
    <name type="scientific">Linderina pennispora</name>
    <dbReference type="NCBI Taxonomy" id="61395"/>
    <lineage>
        <taxon>Eukaryota</taxon>
        <taxon>Fungi</taxon>
        <taxon>Fungi incertae sedis</taxon>
        <taxon>Zoopagomycota</taxon>
        <taxon>Kickxellomycotina</taxon>
        <taxon>Kickxellomycetes</taxon>
        <taxon>Kickxellales</taxon>
        <taxon>Kickxellaceae</taxon>
        <taxon>Linderina</taxon>
    </lineage>
</organism>
<accession>A0A1Y1VSR6</accession>
<dbReference type="AlphaFoldDB" id="A0A1Y1VSR6"/>
<comment type="caution">
    <text evidence="1">The sequence shown here is derived from an EMBL/GenBank/DDBJ whole genome shotgun (WGS) entry which is preliminary data.</text>
</comment>
<sequence length="284" mass="31696">MLPTPTKTASCRQSLRLFLRPARKSLHHWMGPLCRCRPDSLQAARNATNKAGNGSKSLARELTRDWAPQLTLPESLVGVPELSRVVDFVSLFLDAHVRRILLTSDMHVLVEQLAVTTSQALAVSEQLRVLAVGLLPFNIIWEDQQAERVAKDLELQRRELGLEEIVTRNGLTRTEMESRSNLPASKLRPQGAARAACTGSACRSWSGTASRSCTGKAGLSSLMDFFLSFQKYKCQSSVIPVHAPGPKNRRVGRRRRRIRARIAHRLGRHNIVLRFALGVVQVLR</sequence>
<dbReference type="GeneID" id="63808295"/>
<keyword evidence="2" id="KW-1185">Reference proteome</keyword>
<dbReference type="RefSeq" id="XP_040739202.1">
    <property type="nucleotide sequence ID" value="XM_040891647.1"/>
</dbReference>
<protein>
    <submittedName>
        <fullName evidence="1">Uncharacterized protein</fullName>
    </submittedName>
</protein>
<dbReference type="EMBL" id="MCFD01000114">
    <property type="protein sequence ID" value="ORX64223.1"/>
    <property type="molecule type" value="Genomic_DNA"/>
</dbReference>
<reference evidence="1 2" key="1">
    <citation type="submission" date="2016-07" db="EMBL/GenBank/DDBJ databases">
        <title>Pervasive Adenine N6-methylation of Active Genes in Fungi.</title>
        <authorList>
            <consortium name="DOE Joint Genome Institute"/>
            <person name="Mondo S.J."/>
            <person name="Dannebaum R.O."/>
            <person name="Kuo R.C."/>
            <person name="Labutti K."/>
            <person name="Haridas S."/>
            <person name="Kuo A."/>
            <person name="Salamov A."/>
            <person name="Ahrendt S.R."/>
            <person name="Lipzen A."/>
            <person name="Sullivan W."/>
            <person name="Andreopoulos W.B."/>
            <person name="Clum A."/>
            <person name="Lindquist E."/>
            <person name="Daum C."/>
            <person name="Ramamoorthy G.K."/>
            <person name="Gryganskyi A."/>
            <person name="Culley D."/>
            <person name="Magnuson J.K."/>
            <person name="James T.Y."/>
            <person name="O'Malley M.A."/>
            <person name="Stajich J.E."/>
            <person name="Spatafora J.W."/>
            <person name="Visel A."/>
            <person name="Grigoriev I.V."/>
        </authorList>
    </citation>
    <scope>NUCLEOTIDE SEQUENCE [LARGE SCALE GENOMIC DNA]</scope>
    <source>
        <strain evidence="1 2">ATCC 12442</strain>
    </source>
</reference>
<gene>
    <name evidence="1" type="ORF">DL89DRAFT_42342</name>
</gene>
<proteinExistence type="predicted"/>